<reference evidence="4 5" key="1">
    <citation type="submission" date="2018-11" db="EMBL/GenBank/DDBJ databases">
        <authorList>
            <consortium name="Pathogen Informatics"/>
        </authorList>
    </citation>
    <scope>NUCLEOTIDE SEQUENCE [LARGE SCALE GENOMIC DNA]</scope>
</reference>
<name>A0A3P6NTY3_ANISI</name>
<sequence>MDEEEMYEKGGPFTVSQLCAIAKFCNHFCFRSVWNGYVNTQQLSNCALFSSVYQLCMLLYNRDCRRSFTKDAKFWLAP</sequence>
<protein>
    <recommendedName>
        <fullName evidence="2">HECT-type E3 ubiquitin transferase</fullName>
        <ecNumber evidence="2">2.3.2.26</ecNumber>
    </recommendedName>
</protein>
<dbReference type="GO" id="GO:0061630">
    <property type="term" value="F:ubiquitin protein ligase activity"/>
    <property type="evidence" value="ECO:0007669"/>
    <property type="project" value="UniProtKB-EC"/>
</dbReference>
<evidence type="ECO:0000256" key="3">
    <source>
        <dbReference type="ARBA" id="ARBA00022679"/>
    </source>
</evidence>
<dbReference type="EMBL" id="UYRR01009420">
    <property type="protein sequence ID" value="VDK24887.1"/>
    <property type="molecule type" value="Genomic_DNA"/>
</dbReference>
<evidence type="ECO:0000256" key="1">
    <source>
        <dbReference type="ARBA" id="ARBA00000885"/>
    </source>
</evidence>
<dbReference type="OrthoDB" id="10610071at2759"/>
<dbReference type="GO" id="GO:0000209">
    <property type="term" value="P:protein polyubiquitination"/>
    <property type="evidence" value="ECO:0007669"/>
    <property type="project" value="InterPro"/>
</dbReference>
<dbReference type="Proteomes" id="UP000267096">
    <property type="component" value="Unassembled WGS sequence"/>
</dbReference>
<dbReference type="AlphaFoldDB" id="A0A3P6NTY3"/>
<keyword evidence="3" id="KW-0808">Transferase</keyword>
<comment type="catalytic activity">
    <reaction evidence="1">
        <text>S-ubiquitinyl-[E2 ubiquitin-conjugating enzyme]-L-cysteine + [acceptor protein]-L-lysine = [E2 ubiquitin-conjugating enzyme]-L-cysteine + N(6)-ubiquitinyl-[acceptor protein]-L-lysine.</text>
        <dbReference type="EC" id="2.3.2.26"/>
    </reaction>
</comment>
<organism evidence="4 5">
    <name type="scientific">Anisakis simplex</name>
    <name type="common">Herring worm</name>
    <dbReference type="NCBI Taxonomy" id="6269"/>
    <lineage>
        <taxon>Eukaryota</taxon>
        <taxon>Metazoa</taxon>
        <taxon>Ecdysozoa</taxon>
        <taxon>Nematoda</taxon>
        <taxon>Chromadorea</taxon>
        <taxon>Rhabditida</taxon>
        <taxon>Spirurina</taxon>
        <taxon>Ascaridomorpha</taxon>
        <taxon>Ascaridoidea</taxon>
        <taxon>Anisakidae</taxon>
        <taxon>Anisakis</taxon>
        <taxon>Anisakis simplex complex</taxon>
    </lineage>
</organism>
<proteinExistence type="predicted"/>
<dbReference type="PANTHER" id="PTHR45700">
    <property type="entry name" value="UBIQUITIN-PROTEIN LIGASE E3C"/>
    <property type="match status" value="1"/>
</dbReference>
<keyword evidence="5" id="KW-1185">Reference proteome</keyword>
<evidence type="ECO:0000313" key="5">
    <source>
        <dbReference type="Proteomes" id="UP000267096"/>
    </source>
</evidence>
<dbReference type="PANTHER" id="PTHR45700:SF3">
    <property type="entry name" value="UBIQUITIN-PROTEIN LIGASE E3B"/>
    <property type="match status" value="1"/>
</dbReference>
<evidence type="ECO:0000256" key="2">
    <source>
        <dbReference type="ARBA" id="ARBA00012485"/>
    </source>
</evidence>
<accession>A0A3P6NTY3</accession>
<dbReference type="EC" id="2.3.2.26" evidence="2"/>
<gene>
    <name evidence="4" type="ORF">ASIM_LOCUS5026</name>
</gene>
<dbReference type="GO" id="GO:0006511">
    <property type="term" value="P:ubiquitin-dependent protein catabolic process"/>
    <property type="evidence" value="ECO:0007669"/>
    <property type="project" value="TreeGrafter"/>
</dbReference>
<evidence type="ECO:0000313" key="4">
    <source>
        <dbReference type="EMBL" id="VDK24887.1"/>
    </source>
</evidence>
<dbReference type="InterPro" id="IPR044611">
    <property type="entry name" value="E3A/B/C-like"/>
</dbReference>